<sequence length="399" mass="42137">MGTNAPKNVNVTASENLLPEAGRGAGFRGFRRKALGMAIASGVVLAGQIPAQALPLPFQLPEGNDRVASTDYSQSPIVQKIGDGLVDVMSNGGEKTAPYAPTAGAIRNTFGNVGPHPVAVTREPLTCDGLVYTVYNQVLRELHGLNQTTDCYDVFPETLTGNPAGAQLIYPADIGSMESAPLMILSPGIGTEPGMYDRQARLYASHGYVVAMGYNFTNWFGPQMVLAAATAAGANTDEDSALHNKIDFSRTLLVGHSAGGGSAMFLNNSMDPVFNKLGYNMVTRGVVALNPGPSDFGKLSKPTNIPLLVAVAEHEDIVPKGGDRIGYSRATGPAWLAMVNGSYHGTYLDLADKNAYGSLVLSFSEYLLERSPRAVSVYEGDNFSLATDAELSGVERKGI</sequence>
<dbReference type="EMBL" id="CP006841">
    <property type="protein sequence ID" value="ALA68474.1"/>
    <property type="molecule type" value="Genomic_DNA"/>
</dbReference>
<gene>
    <name evidence="1" type="ORF">CLAC_04020</name>
</gene>
<name>A0A0K2H361_9CORY</name>
<dbReference type="OrthoDB" id="4369024at2"/>
<accession>A0A0K2H361</accession>
<organism evidence="1 2">
    <name type="scientific">Corynebacterium lactis RW2-5</name>
    <dbReference type="NCBI Taxonomy" id="1408189"/>
    <lineage>
        <taxon>Bacteria</taxon>
        <taxon>Bacillati</taxon>
        <taxon>Actinomycetota</taxon>
        <taxon>Actinomycetes</taxon>
        <taxon>Mycobacteriales</taxon>
        <taxon>Corynebacteriaceae</taxon>
        <taxon>Corynebacterium</taxon>
    </lineage>
</organism>
<dbReference type="SUPFAM" id="SSF53474">
    <property type="entry name" value="alpha/beta-Hydrolases"/>
    <property type="match status" value="1"/>
</dbReference>
<evidence type="ECO:0000313" key="2">
    <source>
        <dbReference type="Proteomes" id="UP000058446"/>
    </source>
</evidence>
<dbReference type="InterPro" id="IPR029058">
    <property type="entry name" value="AB_hydrolase_fold"/>
</dbReference>
<dbReference type="PATRIC" id="fig|1408189.4.peg.803"/>
<dbReference type="KEGG" id="clw:CLAC_04020"/>
<protein>
    <recommendedName>
        <fullName evidence="3">Alpha/beta hydrolase</fullName>
    </recommendedName>
</protein>
<dbReference type="Proteomes" id="UP000058446">
    <property type="component" value="Chromosome"/>
</dbReference>
<proteinExistence type="predicted"/>
<dbReference type="Gene3D" id="3.40.50.1820">
    <property type="entry name" value="alpha/beta hydrolase"/>
    <property type="match status" value="1"/>
</dbReference>
<dbReference type="AlphaFoldDB" id="A0A0K2H361"/>
<dbReference type="RefSeq" id="WP_053411794.1">
    <property type="nucleotide sequence ID" value="NZ_CP006841.1"/>
</dbReference>
<keyword evidence="2" id="KW-1185">Reference proteome</keyword>
<reference evidence="1 2" key="1">
    <citation type="submission" date="2013-10" db="EMBL/GenBank/DDBJ databases">
        <title>Complete genome sequence of Corynebacterium lactis DSM 45799(T), isolated from raw cow milk.</title>
        <authorList>
            <person name="Ruckert C."/>
            <person name="Albersmeier A."/>
            <person name="Lipski A."/>
            <person name="Kalinowski J."/>
        </authorList>
    </citation>
    <scope>NUCLEOTIDE SEQUENCE [LARGE SCALE GENOMIC DNA]</scope>
    <source>
        <strain evidence="1 2">RW2-5</strain>
    </source>
</reference>
<evidence type="ECO:0008006" key="3">
    <source>
        <dbReference type="Google" id="ProtNLM"/>
    </source>
</evidence>
<evidence type="ECO:0000313" key="1">
    <source>
        <dbReference type="EMBL" id="ALA68474.1"/>
    </source>
</evidence>